<dbReference type="EMBL" id="JAIVGD010000011">
    <property type="protein sequence ID" value="KAH0770326.1"/>
    <property type="molecule type" value="Genomic_DNA"/>
</dbReference>
<evidence type="ECO:0000313" key="1">
    <source>
        <dbReference type="EMBL" id="KAH0770326.1"/>
    </source>
</evidence>
<comment type="caution">
    <text evidence="1">The sequence shown here is derived from an EMBL/GenBank/DDBJ whole genome shotgun (WGS) entry which is preliminary data.</text>
</comment>
<gene>
    <name evidence="1" type="ORF">KY290_014307</name>
</gene>
<accession>A0ABQ7VQG7</accession>
<evidence type="ECO:0000313" key="2">
    <source>
        <dbReference type="Proteomes" id="UP000826656"/>
    </source>
</evidence>
<keyword evidence="2" id="KW-1185">Reference proteome</keyword>
<organism evidence="1 2">
    <name type="scientific">Solanum tuberosum</name>
    <name type="common">Potato</name>
    <dbReference type="NCBI Taxonomy" id="4113"/>
    <lineage>
        <taxon>Eukaryota</taxon>
        <taxon>Viridiplantae</taxon>
        <taxon>Streptophyta</taxon>
        <taxon>Embryophyta</taxon>
        <taxon>Tracheophyta</taxon>
        <taxon>Spermatophyta</taxon>
        <taxon>Magnoliopsida</taxon>
        <taxon>eudicotyledons</taxon>
        <taxon>Gunneridae</taxon>
        <taxon>Pentapetalae</taxon>
        <taxon>asterids</taxon>
        <taxon>lamiids</taxon>
        <taxon>Solanales</taxon>
        <taxon>Solanaceae</taxon>
        <taxon>Solanoideae</taxon>
        <taxon>Solaneae</taxon>
        <taxon>Solanum</taxon>
    </lineage>
</organism>
<reference evidence="1 2" key="1">
    <citation type="journal article" date="2021" name="bioRxiv">
        <title>Chromosome-scale and haplotype-resolved genome assembly of a tetraploid potato cultivar.</title>
        <authorList>
            <person name="Sun H."/>
            <person name="Jiao W.-B."/>
            <person name="Krause K."/>
            <person name="Campoy J.A."/>
            <person name="Goel M."/>
            <person name="Folz-Donahue K."/>
            <person name="Kukat C."/>
            <person name="Huettel B."/>
            <person name="Schneeberger K."/>
        </authorList>
    </citation>
    <scope>NUCLEOTIDE SEQUENCE [LARGE SCALE GENOMIC DNA]</scope>
    <source>
        <strain evidence="1">SolTubOtavaFocal</strain>
        <tissue evidence="1">Leaves</tissue>
    </source>
</reference>
<protein>
    <submittedName>
        <fullName evidence="1">Uncharacterized protein</fullName>
    </submittedName>
</protein>
<proteinExistence type="predicted"/>
<sequence length="88" mass="10078">MEFPTDFEIQNPLPGSSWVWYEISSKIPENPDEEQGGRLLQRKLLFVDILDCRCLDVFGFTSGEEEDAGRGGLWLSLYVLMLTVYCIV</sequence>
<name>A0ABQ7VQG7_SOLTU</name>
<dbReference type="Proteomes" id="UP000826656">
    <property type="component" value="Unassembled WGS sequence"/>
</dbReference>